<dbReference type="Proteomes" id="UP001353858">
    <property type="component" value="Unassembled WGS sequence"/>
</dbReference>
<sequence length="90" mass="10794">MDQYIQRSNSIGSNEDLRRQPKRKKEDRESEESKQLQLMEEILQQITALRQDNLEIKNELKTLKEKYESLLEYAFKSVLCALKDTLQYLQ</sequence>
<keyword evidence="4" id="KW-1185">Reference proteome</keyword>
<dbReference type="EMBL" id="JARPUR010000001">
    <property type="protein sequence ID" value="KAK4885789.1"/>
    <property type="molecule type" value="Genomic_DNA"/>
</dbReference>
<protein>
    <submittedName>
        <fullName evidence="3">Uncharacterized protein</fullName>
    </submittedName>
</protein>
<feature type="compositionally biased region" description="Polar residues" evidence="2">
    <location>
        <begin position="1"/>
        <end position="13"/>
    </location>
</feature>
<organism evidence="3 4">
    <name type="scientific">Aquatica leii</name>
    <dbReference type="NCBI Taxonomy" id="1421715"/>
    <lineage>
        <taxon>Eukaryota</taxon>
        <taxon>Metazoa</taxon>
        <taxon>Ecdysozoa</taxon>
        <taxon>Arthropoda</taxon>
        <taxon>Hexapoda</taxon>
        <taxon>Insecta</taxon>
        <taxon>Pterygota</taxon>
        <taxon>Neoptera</taxon>
        <taxon>Endopterygota</taxon>
        <taxon>Coleoptera</taxon>
        <taxon>Polyphaga</taxon>
        <taxon>Elateriformia</taxon>
        <taxon>Elateroidea</taxon>
        <taxon>Lampyridae</taxon>
        <taxon>Luciolinae</taxon>
        <taxon>Aquatica</taxon>
    </lineage>
</organism>
<feature type="region of interest" description="Disordered" evidence="2">
    <location>
        <begin position="1"/>
        <end position="35"/>
    </location>
</feature>
<evidence type="ECO:0000313" key="4">
    <source>
        <dbReference type="Proteomes" id="UP001353858"/>
    </source>
</evidence>
<gene>
    <name evidence="3" type="ORF">RN001_002060</name>
</gene>
<feature type="coiled-coil region" evidence="1">
    <location>
        <begin position="39"/>
        <end position="73"/>
    </location>
</feature>
<evidence type="ECO:0000256" key="1">
    <source>
        <dbReference type="SAM" id="Coils"/>
    </source>
</evidence>
<name>A0AAN7PGK9_9COLE</name>
<proteinExistence type="predicted"/>
<evidence type="ECO:0000313" key="3">
    <source>
        <dbReference type="EMBL" id="KAK4885789.1"/>
    </source>
</evidence>
<comment type="caution">
    <text evidence="3">The sequence shown here is derived from an EMBL/GenBank/DDBJ whole genome shotgun (WGS) entry which is preliminary data.</text>
</comment>
<keyword evidence="1" id="KW-0175">Coiled coil</keyword>
<reference evidence="4" key="1">
    <citation type="submission" date="2023-01" db="EMBL/GenBank/DDBJ databases">
        <title>Key to firefly adult light organ development and bioluminescence: homeobox transcription factors regulate luciferase expression and transportation to peroxisome.</title>
        <authorList>
            <person name="Fu X."/>
        </authorList>
    </citation>
    <scope>NUCLEOTIDE SEQUENCE [LARGE SCALE GENOMIC DNA]</scope>
</reference>
<dbReference type="AlphaFoldDB" id="A0AAN7PGK9"/>
<accession>A0AAN7PGK9</accession>
<feature type="compositionally biased region" description="Basic and acidic residues" evidence="2">
    <location>
        <begin position="15"/>
        <end position="34"/>
    </location>
</feature>
<evidence type="ECO:0000256" key="2">
    <source>
        <dbReference type="SAM" id="MobiDB-lite"/>
    </source>
</evidence>